<name>A0A397UJE5_9GLOM</name>
<feature type="compositionally biased region" description="Polar residues" evidence="1">
    <location>
        <begin position="59"/>
        <end position="68"/>
    </location>
</feature>
<evidence type="ECO:0000313" key="3">
    <source>
        <dbReference type="Proteomes" id="UP000266673"/>
    </source>
</evidence>
<gene>
    <name evidence="2" type="ORF">C2G38_2206172</name>
</gene>
<keyword evidence="3" id="KW-1185">Reference proteome</keyword>
<dbReference type="EMBL" id="QKWP01001253">
    <property type="protein sequence ID" value="RIB10412.1"/>
    <property type="molecule type" value="Genomic_DNA"/>
</dbReference>
<comment type="caution">
    <text evidence="2">The sequence shown here is derived from an EMBL/GenBank/DDBJ whole genome shotgun (WGS) entry which is preliminary data.</text>
</comment>
<evidence type="ECO:0000256" key="1">
    <source>
        <dbReference type="SAM" id="MobiDB-lite"/>
    </source>
</evidence>
<sequence>MVCVKYIASIDDQNKFSFHSKENVYTVQGTRDHFLGKELINITTVNSYWNDFDISNEEFSTPPNMNPDSDVRNSNKGDILKSTNNEDGNISEVKQFDSVPKLKVSRRNPKYVQHDLTQEPLNIDVVNCHTNLCIEFLPSSMITNIQENDDINTITFDDGKKFGINKFSISIDEKVMNVITKLLAAISS</sequence>
<evidence type="ECO:0000313" key="2">
    <source>
        <dbReference type="EMBL" id="RIB10412.1"/>
    </source>
</evidence>
<feature type="compositionally biased region" description="Basic and acidic residues" evidence="1">
    <location>
        <begin position="69"/>
        <end position="79"/>
    </location>
</feature>
<feature type="region of interest" description="Disordered" evidence="1">
    <location>
        <begin position="59"/>
        <end position="86"/>
    </location>
</feature>
<organism evidence="2 3">
    <name type="scientific">Gigaspora rosea</name>
    <dbReference type="NCBI Taxonomy" id="44941"/>
    <lineage>
        <taxon>Eukaryota</taxon>
        <taxon>Fungi</taxon>
        <taxon>Fungi incertae sedis</taxon>
        <taxon>Mucoromycota</taxon>
        <taxon>Glomeromycotina</taxon>
        <taxon>Glomeromycetes</taxon>
        <taxon>Diversisporales</taxon>
        <taxon>Gigasporaceae</taxon>
        <taxon>Gigaspora</taxon>
    </lineage>
</organism>
<dbReference type="Proteomes" id="UP000266673">
    <property type="component" value="Unassembled WGS sequence"/>
</dbReference>
<protein>
    <submittedName>
        <fullName evidence="2">Uncharacterized protein</fullName>
    </submittedName>
</protein>
<dbReference type="AlphaFoldDB" id="A0A397UJE5"/>
<accession>A0A397UJE5</accession>
<proteinExistence type="predicted"/>
<reference evidence="2 3" key="1">
    <citation type="submission" date="2018-06" db="EMBL/GenBank/DDBJ databases">
        <title>Comparative genomics reveals the genomic features of Rhizophagus irregularis, R. cerebriforme, R. diaphanum and Gigaspora rosea, and their symbiotic lifestyle signature.</title>
        <authorList>
            <person name="Morin E."/>
            <person name="San Clemente H."/>
            <person name="Chen E.C.H."/>
            <person name="De La Providencia I."/>
            <person name="Hainaut M."/>
            <person name="Kuo A."/>
            <person name="Kohler A."/>
            <person name="Murat C."/>
            <person name="Tang N."/>
            <person name="Roy S."/>
            <person name="Loubradou J."/>
            <person name="Henrissat B."/>
            <person name="Grigoriev I.V."/>
            <person name="Corradi N."/>
            <person name="Roux C."/>
            <person name="Martin F.M."/>
        </authorList>
    </citation>
    <scope>NUCLEOTIDE SEQUENCE [LARGE SCALE GENOMIC DNA]</scope>
    <source>
        <strain evidence="2 3">DAOM 194757</strain>
    </source>
</reference>
<dbReference type="OrthoDB" id="2440595at2759"/>